<proteinExistence type="predicted"/>
<evidence type="ECO:0000313" key="3">
    <source>
        <dbReference type="Proteomes" id="UP000265520"/>
    </source>
</evidence>
<organism evidence="2 3">
    <name type="scientific">Trifolium medium</name>
    <dbReference type="NCBI Taxonomy" id="97028"/>
    <lineage>
        <taxon>Eukaryota</taxon>
        <taxon>Viridiplantae</taxon>
        <taxon>Streptophyta</taxon>
        <taxon>Embryophyta</taxon>
        <taxon>Tracheophyta</taxon>
        <taxon>Spermatophyta</taxon>
        <taxon>Magnoliopsida</taxon>
        <taxon>eudicotyledons</taxon>
        <taxon>Gunneridae</taxon>
        <taxon>Pentapetalae</taxon>
        <taxon>rosids</taxon>
        <taxon>fabids</taxon>
        <taxon>Fabales</taxon>
        <taxon>Fabaceae</taxon>
        <taxon>Papilionoideae</taxon>
        <taxon>50 kb inversion clade</taxon>
        <taxon>NPAAA clade</taxon>
        <taxon>Hologalegina</taxon>
        <taxon>IRL clade</taxon>
        <taxon>Trifolieae</taxon>
        <taxon>Trifolium</taxon>
    </lineage>
</organism>
<feature type="non-terminal residue" evidence="2">
    <location>
        <position position="1"/>
    </location>
</feature>
<dbReference type="EMBL" id="LXQA010240731">
    <property type="protein sequence ID" value="MCI37091.1"/>
    <property type="molecule type" value="Genomic_DNA"/>
</dbReference>
<name>A0A392RKF5_9FABA</name>
<reference evidence="2 3" key="1">
    <citation type="journal article" date="2018" name="Front. Plant Sci.">
        <title>Red Clover (Trifolium pratense) and Zigzag Clover (T. medium) - A Picture of Genomic Similarities and Differences.</title>
        <authorList>
            <person name="Dluhosova J."/>
            <person name="Istvanek J."/>
            <person name="Nedelnik J."/>
            <person name="Repkova J."/>
        </authorList>
    </citation>
    <scope>NUCLEOTIDE SEQUENCE [LARGE SCALE GENOMIC DNA]</scope>
    <source>
        <strain evidence="3">cv. 10/8</strain>
        <tissue evidence="2">Leaf</tissue>
    </source>
</reference>
<feature type="region of interest" description="Disordered" evidence="1">
    <location>
        <begin position="51"/>
        <end position="70"/>
    </location>
</feature>
<evidence type="ECO:0000256" key="1">
    <source>
        <dbReference type="SAM" id="MobiDB-lite"/>
    </source>
</evidence>
<evidence type="ECO:0000313" key="2">
    <source>
        <dbReference type="EMBL" id="MCI37091.1"/>
    </source>
</evidence>
<comment type="caution">
    <text evidence="2">The sequence shown here is derived from an EMBL/GenBank/DDBJ whole genome shotgun (WGS) entry which is preliminary data.</text>
</comment>
<feature type="region of interest" description="Disordered" evidence="1">
    <location>
        <begin position="88"/>
        <end position="107"/>
    </location>
</feature>
<feature type="region of interest" description="Disordered" evidence="1">
    <location>
        <begin position="1"/>
        <end position="43"/>
    </location>
</feature>
<dbReference type="AlphaFoldDB" id="A0A392RKF5"/>
<feature type="compositionally biased region" description="Polar residues" evidence="1">
    <location>
        <begin position="51"/>
        <end position="60"/>
    </location>
</feature>
<feature type="compositionally biased region" description="Basic and acidic residues" evidence="1">
    <location>
        <begin position="1"/>
        <end position="13"/>
    </location>
</feature>
<sequence>RFDRNLTEAEKGAGPKGDSGMTKEELLRNGHNKPVTHKDGEECATMTRTVGTSEVPTASENMVGEPRGAEDVRVGDVVLKLGKRVEQAGRQDAKTQGNGSQPIVAKVGTKEHDCRTLVRNYRTLDDDVKW</sequence>
<dbReference type="Proteomes" id="UP000265520">
    <property type="component" value="Unassembled WGS sequence"/>
</dbReference>
<keyword evidence="3" id="KW-1185">Reference proteome</keyword>
<protein>
    <submittedName>
        <fullName evidence="2">Uncharacterized protein</fullName>
    </submittedName>
</protein>
<feature type="non-terminal residue" evidence="2">
    <location>
        <position position="130"/>
    </location>
</feature>
<accession>A0A392RKF5</accession>